<organism evidence="1 2">
    <name type="scientific">Actinomadura verrucosospora</name>
    <dbReference type="NCBI Taxonomy" id="46165"/>
    <lineage>
        <taxon>Bacteria</taxon>
        <taxon>Bacillati</taxon>
        <taxon>Actinomycetota</taxon>
        <taxon>Actinomycetes</taxon>
        <taxon>Streptosporangiales</taxon>
        <taxon>Thermomonosporaceae</taxon>
        <taxon>Actinomadura</taxon>
    </lineage>
</organism>
<proteinExistence type="predicted"/>
<gene>
    <name evidence="1" type="ORF">ACTIVE_3188</name>
</gene>
<reference evidence="1 2" key="1">
    <citation type="submission" date="2020-05" db="EMBL/GenBank/DDBJ databases">
        <title>Actinomadura verrucosospora NRRL-B18236 (PFL_A860) Genome sequencing and assembly.</title>
        <authorList>
            <person name="Samborskyy M."/>
        </authorList>
    </citation>
    <scope>NUCLEOTIDE SEQUENCE [LARGE SCALE GENOMIC DNA]</scope>
    <source>
        <strain evidence="1 2">NRRL:B18236</strain>
    </source>
</reference>
<name>A0A7D3VSK9_ACTVE</name>
<dbReference type="EMBL" id="CP053892">
    <property type="protein sequence ID" value="QKG21550.1"/>
    <property type="molecule type" value="Genomic_DNA"/>
</dbReference>
<protein>
    <submittedName>
        <fullName evidence="1">Uncharacterized protein</fullName>
    </submittedName>
</protein>
<dbReference type="AlphaFoldDB" id="A0A7D3VSK9"/>
<evidence type="ECO:0000313" key="1">
    <source>
        <dbReference type="EMBL" id="QKG21550.1"/>
    </source>
</evidence>
<keyword evidence="2" id="KW-1185">Reference proteome</keyword>
<accession>A0A7D3VSK9</accession>
<evidence type="ECO:0000313" key="2">
    <source>
        <dbReference type="Proteomes" id="UP000501240"/>
    </source>
</evidence>
<dbReference type="Proteomes" id="UP000501240">
    <property type="component" value="Chromosome"/>
</dbReference>
<sequence>MSRSLIGNRRIIAKVFVTVR</sequence>